<organism evidence="1">
    <name type="scientific">Rhizophora mucronata</name>
    <name type="common">Asiatic mangrove</name>
    <dbReference type="NCBI Taxonomy" id="61149"/>
    <lineage>
        <taxon>Eukaryota</taxon>
        <taxon>Viridiplantae</taxon>
        <taxon>Streptophyta</taxon>
        <taxon>Embryophyta</taxon>
        <taxon>Tracheophyta</taxon>
        <taxon>Spermatophyta</taxon>
        <taxon>Magnoliopsida</taxon>
        <taxon>eudicotyledons</taxon>
        <taxon>Gunneridae</taxon>
        <taxon>Pentapetalae</taxon>
        <taxon>rosids</taxon>
        <taxon>fabids</taxon>
        <taxon>Malpighiales</taxon>
        <taxon>Rhizophoraceae</taxon>
        <taxon>Rhizophora</taxon>
    </lineage>
</organism>
<name>A0A2P2R1Q0_RHIMU</name>
<proteinExistence type="predicted"/>
<reference evidence="1" key="1">
    <citation type="submission" date="2018-02" db="EMBL/GenBank/DDBJ databases">
        <title>Rhizophora mucronata_Transcriptome.</title>
        <authorList>
            <person name="Meera S.P."/>
            <person name="Sreeshan A."/>
            <person name="Augustine A."/>
        </authorList>
    </citation>
    <scope>NUCLEOTIDE SEQUENCE</scope>
    <source>
        <tissue evidence="1">Leaf</tissue>
    </source>
</reference>
<sequence>MLNGFANNSIYNRGFQL</sequence>
<dbReference type="EMBL" id="GGEC01092643">
    <property type="protein sequence ID" value="MBX73127.1"/>
    <property type="molecule type" value="Transcribed_RNA"/>
</dbReference>
<accession>A0A2P2R1Q0</accession>
<evidence type="ECO:0000313" key="1">
    <source>
        <dbReference type="EMBL" id="MBX73127.1"/>
    </source>
</evidence>
<dbReference type="AlphaFoldDB" id="A0A2P2R1Q0"/>
<protein>
    <submittedName>
        <fullName evidence="1">Uncharacterized protein</fullName>
    </submittedName>
</protein>